<dbReference type="PANTHER" id="PTHR44757:SF2">
    <property type="entry name" value="BIOFILM ARCHITECTURE MAINTENANCE PROTEIN MBAA"/>
    <property type="match status" value="1"/>
</dbReference>
<dbReference type="SUPFAM" id="SSF55073">
    <property type="entry name" value="Nucleotide cyclase"/>
    <property type="match status" value="1"/>
</dbReference>
<dbReference type="PANTHER" id="PTHR44757">
    <property type="entry name" value="DIGUANYLATE CYCLASE DGCP"/>
    <property type="match status" value="1"/>
</dbReference>
<dbReference type="Pfam" id="PF00990">
    <property type="entry name" value="GGDEF"/>
    <property type="match status" value="1"/>
</dbReference>
<dbReference type="InterPro" id="IPR000160">
    <property type="entry name" value="GGDEF_dom"/>
</dbReference>
<feature type="transmembrane region" description="Helical" evidence="1">
    <location>
        <begin position="12"/>
        <end position="33"/>
    </location>
</feature>
<organism evidence="3 4">
    <name type="scientific">Treponema ruminis</name>
    <dbReference type="NCBI Taxonomy" id="744515"/>
    <lineage>
        <taxon>Bacteria</taxon>
        <taxon>Pseudomonadati</taxon>
        <taxon>Spirochaetota</taxon>
        <taxon>Spirochaetia</taxon>
        <taxon>Spirochaetales</taxon>
        <taxon>Treponemataceae</taxon>
        <taxon>Treponema</taxon>
    </lineage>
</organism>
<dbReference type="EMBL" id="JACHFQ010000002">
    <property type="protein sequence ID" value="MBB5225499.1"/>
    <property type="molecule type" value="Genomic_DNA"/>
</dbReference>
<evidence type="ECO:0000259" key="2">
    <source>
        <dbReference type="PROSITE" id="PS50887"/>
    </source>
</evidence>
<keyword evidence="1" id="KW-0812">Transmembrane</keyword>
<dbReference type="InterPro" id="IPR052155">
    <property type="entry name" value="Biofilm_reg_signaling"/>
</dbReference>
<keyword evidence="1" id="KW-1133">Transmembrane helix</keyword>
<dbReference type="SMART" id="SM00267">
    <property type="entry name" value="GGDEF"/>
    <property type="match status" value="1"/>
</dbReference>
<comment type="caution">
    <text evidence="3">The sequence shown here is derived from an EMBL/GenBank/DDBJ whole genome shotgun (WGS) entry which is preliminary data.</text>
</comment>
<evidence type="ECO:0000313" key="4">
    <source>
        <dbReference type="Proteomes" id="UP000518887"/>
    </source>
</evidence>
<reference evidence="3 4" key="1">
    <citation type="submission" date="2020-08" db="EMBL/GenBank/DDBJ databases">
        <title>Genomic Encyclopedia of Type Strains, Phase IV (KMG-IV): sequencing the most valuable type-strain genomes for metagenomic binning, comparative biology and taxonomic classification.</title>
        <authorList>
            <person name="Goeker M."/>
        </authorList>
    </citation>
    <scope>NUCLEOTIDE SEQUENCE [LARGE SCALE GENOMIC DNA]</scope>
    <source>
        <strain evidence="3 4">DSM 103462</strain>
    </source>
</reference>
<keyword evidence="4" id="KW-1185">Reference proteome</keyword>
<keyword evidence="1" id="KW-0472">Membrane</keyword>
<dbReference type="CDD" id="cd00130">
    <property type="entry name" value="PAS"/>
    <property type="match status" value="1"/>
</dbReference>
<dbReference type="SUPFAM" id="SSF55785">
    <property type="entry name" value="PYP-like sensor domain (PAS domain)"/>
    <property type="match status" value="1"/>
</dbReference>
<proteinExistence type="predicted"/>
<feature type="transmembrane region" description="Helical" evidence="1">
    <location>
        <begin position="291"/>
        <end position="313"/>
    </location>
</feature>
<dbReference type="CDD" id="cd01949">
    <property type="entry name" value="GGDEF"/>
    <property type="match status" value="1"/>
</dbReference>
<gene>
    <name evidence="3" type="ORF">HNP76_000843</name>
</gene>
<dbReference type="InterPro" id="IPR029787">
    <property type="entry name" value="Nucleotide_cyclase"/>
</dbReference>
<dbReference type="Gene3D" id="3.30.70.270">
    <property type="match status" value="1"/>
</dbReference>
<name>A0A7W8LLK1_9SPIR</name>
<feature type="domain" description="GGDEF" evidence="2">
    <location>
        <begin position="522"/>
        <end position="652"/>
    </location>
</feature>
<dbReference type="NCBIfam" id="TIGR00254">
    <property type="entry name" value="GGDEF"/>
    <property type="match status" value="1"/>
</dbReference>
<dbReference type="InterPro" id="IPR035965">
    <property type="entry name" value="PAS-like_dom_sf"/>
</dbReference>
<dbReference type="Gene3D" id="6.10.340.10">
    <property type="match status" value="1"/>
</dbReference>
<dbReference type="NCBIfam" id="TIGR00229">
    <property type="entry name" value="sensory_box"/>
    <property type="match status" value="1"/>
</dbReference>
<dbReference type="InterPro" id="IPR043128">
    <property type="entry name" value="Rev_trsase/Diguanyl_cyclase"/>
</dbReference>
<protein>
    <submittedName>
        <fullName evidence="3">Diguanylate cyclase (GGDEF)-like protein/PAS domain S-box-containing protein</fullName>
    </submittedName>
</protein>
<dbReference type="CDD" id="cd18773">
    <property type="entry name" value="PDC1_HK_sensor"/>
    <property type="match status" value="1"/>
</dbReference>
<dbReference type="AlphaFoldDB" id="A0A7W8LLK1"/>
<evidence type="ECO:0000256" key="1">
    <source>
        <dbReference type="SAM" id="Phobius"/>
    </source>
</evidence>
<dbReference type="InterPro" id="IPR000014">
    <property type="entry name" value="PAS"/>
</dbReference>
<evidence type="ECO:0000313" key="3">
    <source>
        <dbReference type="EMBL" id="MBB5225499.1"/>
    </source>
</evidence>
<dbReference type="PROSITE" id="PS50887">
    <property type="entry name" value="GGDEF"/>
    <property type="match status" value="1"/>
</dbReference>
<dbReference type="Proteomes" id="UP000518887">
    <property type="component" value="Unassembled WGS sequence"/>
</dbReference>
<accession>A0A7W8LLK1</accession>
<dbReference type="RefSeq" id="WP_184657832.1">
    <property type="nucleotide sequence ID" value="NZ_CP031518.1"/>
</dbReference>
<dbReference type="Gene3D" id="3.30.450.20">
    <property type="entry name" value="PAS domain"/>
    <property type="match status" value="1"/>
</dbReference>
<sequence>MKSRRISLKIAAIVGTVEIIAMTALFLIINLGLTKVLEDKAMSDMKIIARDRAQLVESYVIGCCDFLTGYSRSPIIREGFTKKNDPLARRKVHEVTMAYASGHGDTEGLYIAEWDTFVLDHTNPKSVNIRFRDRESAKVLEKTIKAKGKAFCTGIVMAPVTKKMVIPVYAPVYDEDRNAIGFAGGAFYTDALEKTLAPLSDKAIGYSLINANTNEYIFNEDSQLVGQKCSDQNLLEALETFKSEDNDAKTVSYRSAKSVTSCYFMEDKNWVFVVEDSNENVFGIVRSVRTILAAICIFITLIILLIFGSSVEFTMRPIRVINRQIENFKAGDYSHSDLLNKYLTRDDEFGSIANAVKELHGVLENQYQLFFELLEAQTVGTLVTDLEDNNIVLVNKMALKLWGIPLEKKGTLTMDEIKSRFDREETEKIANVRALAKMSKEEIIYETSLVHDDGKKVHLLSHAKSAHLSNGETVIIFSFIDISAQKKLEANLVVLSETDSLTQICNRRSGEYKVKKAVIEGKYGMFCLFDANKFKSINDGFGHSAGDKVLIEIAKCMKKTFRDSDILIRLGGDEFVVFAPGIENQTVGKMVLDRFMKNIKNIKIPELGDHKISISLGAVLISDNEEFSQMYSKADSLMYECKQQGGNAYKFY</sequence>